<evidence type="ECO:0000256" key="17">
    <source>
        <dbReference type="ARBA" id="ARBA00049280"/>
    </source>
</evidence>
<dbReference type="GO" id="GO:0008353">
    <property type="term" value="F:RNA polymerase II CTD heptapeptide repeat kinase activity"/>
    <property type="evidence" value="ECO:0007669"/>
    <property type="project" value="UniProtKB-EC"/>
</dbReference>
<proteinExistence type="inferred from homology"/>
<feature type="compositionally biased region" description="Basic and acidic residues" evidence="19">
    <location>
        <begin position="147"/>
        <end position="180"/>
    </location>
</feature>
<dbReference type="GO" id="GO:0005524">
    <property type="term" value="F:ATP binding"/>
    <property type="evidence" value="ECO:0007669"/>
    <property type="project" value="UniProtKB-UniRule"/>
</dbReference>
<keyword evidence="6" id="KW-0507">mRNA processing</keyword>
<dbReference type="KEGG" id="pgut:117664679"/>
<feature type="domain" description="Protein kinase" evidence="20">
    <location>
        <begin position="728"/>
        <end position="1021"/>
    </location>
</feature>
<feature type="compositionally biased region" description="Polar residues" evidence="19">
    <location>
        <begin position="1477"/>
        <end position="1497"/>
    </location>
</feature>
<dbReference type="PANTHER" id="PTHR24056:SF126">
    <property type="entry name" value="CYCLIN-DEPENDENT KINASE 12"/>
    <property type="match status" value="1"/>
</dbReference>
<dbReference type="Proteomes" id="UP001652622">
    <property type="component" value="Unplaced"/>
</dbReference>
<feature type="region of interest" description="Disordered" evidence="19">
    <location>
        <begin position="460"/>
        <end position="489"/>
    </location>
</feature>
<feature type="compositionally biased region" description="Polar residues" evidence="19">
    <location>
        <begin position="240"/>
        <end position="264"/>
    </location>
</feature>
<feature type="compositionally biased region" description="Basic residues" evidence="19">
    <location>
        <begin position="108"/>
        <end position="120"/>
    </location>
</feature>
<dbReference type="FunFam" id="3.30.200.20:FF:000074">
    <property type="entry name" value="cyclin-dependent kinase 12 isoform X2"/>
    <property type="match status" value="1"/>
</dbReference>
<feature type="compositionally biased region" description="Basic and acidic residues" evidence="19">
    <location>
        <begin position="188"/>
        <end position="199"/>
    </location>
</feature>
<feature type="compositionally biased region" description="Low complexity" evidence="19">
    <location>
        <begin position="1315"/>
        <end position="1329"/>
    </location>
</feature>
<organism evidence="21 22">
    <name type="scientific">Pantherophis guttatus</name>
    <name type="common">Corn snake</name>
    <name type="synonym">Elaphe guttata</name>
    <dbReference type="NCBI Taxonomy" id="94885"/>
    <lineage>
        <taxon>Eukaryota</taxon>
        <taxon>Metazoa</taxon>
        <taxon>Chordata</taxon>
        <taxon>Craniata</taxon>
        <taxon>Vertebrata</taxon>
        <taxon>Euteleostomi</taxon>
        <taxon>Lepidosauria</taxon>
        <taxon>Squamata</taxon>
        <taxon>Bifurcata</taxon>
        <taxon>Unidentata</taxon>
        <taxon>Episquamata</taxon>
        <taxon>Toxicofera</taxon>
        <taxon>Serpentes</taxon>
        <taxon>Colubroidea</taxon>
        <taxon>Colubridae</taxon>
        <taxon>Colubrinae</taxon>
        <taxon>Pantherophis</taxon>
    </lineage>
</organism>
<dbReference type="Pfam" id="PF00069">
    <property type="entry name" value="Pkinase"/>
    <property type="match status" value="1"/>
</dbReference>
<feature type="compositionally biased region" description="Basic and acidic residues" evidence="19">
    <location>
        <begin position="87"/>
        <end position="107"/>
    </location>
</feature>
<dbReference type="GO" id="GO:0008380">
    <property type="term" value="P:RNA splicing"/>
    <property type="evidence" value="ECO:0007669"/>
    <property type="project" value="UniProtKB-KW"/>
</dbReference>
<comment type="catalytic activity">
    <reaction evidence="15">
        <text>L-threonyl-[protein] + ATP = O-phospho-L-threonyl-[protein] + ADP + H(+)</text>
        <dbReference type="Rhea" id="RHEA:46608"/>
        <dbReference type="Rhea" id="RHEA-COMP:11060"/>
        <dbReference type="Rhea" id="RHEA-COMP:11605"/>
        <dbReference type="ChEBI" id="CHEBI:15378"/>
        <dbReference type="ChEBI" id="CHEBI:30013"/>
        <dbReference type="ChEBI" id="CHEBI:30616"/>
        <dbReference type="ChEBI" id="CHEBI:61977"/>
        <dbReference type="ChEBI" id="CHEBI:456216"/>
        <dbReference type="EC" id="2.7.11.22"/>
    </reaction>
</comment>
<evidence type="ECO:0000256" key="2">
    <source>
        <dbReference type="ARBA" id="ARBA00006485"/>
    </source>
</evidence>
<dbReference type="InterPro" id="IPR011009">
    <property type="entry name" value="Kinase-like_dom_sf"/>
</dbReference>
<evidence type="ECO:0000256" key="19">
    <source>
        <dbReference type="SAM" id="MobiDB-lite"/>
    </source>
</evidence>
<evidence type="ECO:0000256" key="14">
    <source>
        <dbReference type="ARBA" id="ARBA00041920"/>
    </source>
</evidence>
<dbReference type="EC" id="2.7.11.22" evidence="4"/>
<feature type="compositionally biased region" description="Basic and acidic residues" evidence="19">
    <location>
        <begin position="230"/>
        <end position="239"/>
    </location>
</feature>
<feature type="region of interest" description="Disordered" evidence="19">
    <location>
        <begin position="1202"/>
        <end position="1240"/>
    </location>
</feature>
<feature type="binding site" evidence="18">
    <location>
        <position position="757"/>
    </location>
    <ligand>
        <name>ATP</name>
        <dbReference type="ChEBI" id="CHEBI:30616"/>
    </ligand>
</feature>
<dbReference type="EC" id="2.7.11.23" evidence="3"/>
<dbReference type="GO" id="GO:0004693">
    <property type="term" value="F:cyclin-dependent protein serine/threonine kinase activity"/>
    <property type="evidence" value="ECO:0007669"/>
    <property type="project" value="UniProtKB-EC"/>
</dbReference>
<dbReference type="SUPFAM" id="SSF56112">
    <property type="entry name" value="Protein kinase-like (PK-like)"/>
    <property type="match status" value="1"/>
</dbReference>
<accession>A0A6P9BNX0</accession>
<feature type="compositionally biased region" description="Polar residues" evidence="19">
    <location>
        <begin position="589"/>
        <end position="612"/>
    </location>
</feature>
<dbReference type="FunFam" id="1.10.510.10:FF:000102">
    <property type="entry name" value="cyclin-dependent kinase 12 isoform X1"/>
    <property type="match status" value="1"/>
</dbReference>
<dbReference type="PANTHER" id="PTHR24056">
    <property type="entry name" value="CELL DIVISION PROTEIN KINASE"/>
    <property type="match status" value="1"/>
</dbReference>
<evidence type="ECO:0000256" key="8">
    <source>
        <dbReference type="ARBA" id="ARBA00022741"/>
    </source>
</evidence>
<reference evidence="22" key="1">
    <citation type="submission" date="2025-08" db="UniProtKB">
        <authorList>
            <consortium name="RefSeq"/>
        </authorList>
    </citation>
    <scope>IDENTIFICATION</scope>
    <source>
        <tissue evidence="22">Blood</tissue>
    </source>
</reference>
<feature type="compositionally biased region" description="Basic residues" evidence="19">
    <location>
        <begin position="370"/>
        <end position="385"/>
    </location>
</feature>
<dbReference type="PROSITE" id="PS00107">
    <property type="entry name" value="PROTEIN_KINASE_ATP"/>
    <property type="match status" value="1"/>
</dbReference>
<comment type="catalytic activity">
    <reaction evidence="17">
        <text>[DNA-directed RNA polymerase] + ATP = phospho-[DNA-directed RNA polymerase] + ADP + H(+)</text>
        <dbReference type="Rhea" id="RHEA:10216"/>
        <dbReference type="Rhea" id="RHEA-COMP:11321"/>
        <dbReference type="Rhea" id="RHEA-COMP:11322"/>
        <dbReference type="ChEBI" id="CHEBI:15378"/>
        <dbReference type="ChEBI" id="CHEBI:30616"/>
        <dbReference type="ChEBI" id="CHEBI:43176"/>
        <dbReference type="ChEBI" id="CHEBI:68546"/>
        <dbReference type="ChEBI" id="CHEBI:456216"/>
        <dbReference type="EC" id="2.7.11.23"/>
    </reaction>
</comment>
<evidence type="ECO:0000256" key="7">
    <source>
        <dbReference type="ARBA" id="ARBA00022679"/>
    </source>
</evidence>
<feature type="region of interest" description="Disordered" evidence="19">
    <location>
        <begin position="648"/>
        <end position="712"/>
    </location>
</feature>
<feature type="region of interest" description="Disordered" evidence="19">
    <location>
        <begin position="1256"/>
        <end position="1329"/>
    </location>
</feature>
<dbReference type="GO" id="GO:0008024">
    <property type="term" value="C:cyclin/CDK positive transcription elongation factor complex"/>
    <property type="evidence" value="ECO:0007669"/>
    <property type="project" value="TreeGrafter"/>
</dbReference>
<dbReference type="OMA" id="HWGAPAQ"/>
<dbReference type="SMART" id="SM00220">
    <property type="entry name" value="S_TKc"/>
    <property type="match status" value="1"/>
</dbReference>
<dbReference type="InterPro" id="IPR050108">
    <property type="entry name" value="CDK"/>
</dbReference>
<dbReference type="Gene3D" id="1.10.510.10">
    <property type="entry name" value="Transferase(Phosphotransferase) domain 1"/>
    <property type="match status" value="1"/>
</dbReference>
<keyword evidence="21" id="KW-1185">Reference proteome</keyword>
<evidence type="ECO:0000256" key="10">
    <source>
        <dbReference type="ARBA" id="ARBA00022840"/>
    </source>
</evidence>
<dbReference type="GO" id="GO:0016607">
    <property type="term" value="C:nuclear speck"/>
    <property type="evidence" value="ECO:0007669"/>
    <property type="project" value="UniProtKB-SubCell"/>
</dbReference>
<dbReference type="InParanoid" id="A0A6P9BNX0"/>
<feature type="compositionally biased region" description="Pro residues" evidence="19">
    <location>
        <begin position="1303"/>
        <end position="1314"/>
    </location>
</feature>
<dbReference type="OrthoDB" id="28397at2759"/>
<keyword evidence="9 22" id="KW-0418">Kinase</keyword>
<evidence type="ECO:0000256" key="13">
    <source>
        <dbReference type="ARBA" id="ARBA00040213"/>
    </source>
</evidence>
<name>A0A6P9BNX0_PANGU</name>
<evidence type="ECO:0000256" key="5">
    <source>
        <dbReference type="ARBA" id="ARBA00022527"/>
    </source>
</evidence>
<evidence type="ECO:0000256" key="18">
    <source>
        <dbReference type="PROSITE-ProRule" id="PRU10141"/>
    </source>
</evidence>
<feature type="compositionally biased region" description="Basic and acidic residues" evidence="19">
    <location>
        <begin position="1"/>
        <end position="13"/>
    </location>
</feature>
<dbReference type="InterPro" id="IPR000719">
    <property type="entry name" value="Prot_kinase_dom"/>
</dbReference>
<evidence type="ECO:0000256" key="11">
    <source>
        <dbReference type="ARBA" id="ARBA00023187"/>
    </source>
</evidence>
<feature type="region of interest" description="Disordered" evidence="19">
    <location>
        <begin position="1477"/>
        <end position="1518"/>
    </location>
</feature>
<feature type="compositionally biased region" description="Basic residues" evidence="19">
    <location>
        <begin position="34"/>
        <end position="48"/>
    </location>
</feature>
<feature type="compositionally biased region" description="Basic and acidic residues" evidence="19">
    <location>
        <begin position="121"/>
        <end position="139"/>
    </location>
</feature>
<dbReference type="Gene3D" id="3.30.200.20">
    <property type="entry name" value="Phosphorylase Kinase, domain 1"/>
    <property type="match status" value="1"/>
</dbReference>
<feature type="region of interest" description="Disordered" evidence="19">
    <location>
        <begin position="1"/>
        <end position="420"/>
    </location>
</feature>
<feature type="compositionally biased region" description="Polar residues" evidence="19">
    <location>
        <begin position="1202"/>
        <end position="1211"/>
    </location>
</feature>
<keyword evidence="10 18" id="KW-0067">ATP-binding</keyword>
<dbReference type="RefSeq" id="XP_034271739.1">
    <property type="nucleotide sequence ID" value="XM_034415848.2"/>
</dbReference>
<evidence type="ECO:0000313" key="22">
    <source>
        <dbReference type="RefSeq" id="XP_034271739.1"/>
    </source>
</evidence>
<evidence type="ECO:0000256" key="6">
    <source>
        <dbReference type="ARBA" id="ARBA00022664"/>
    </source>
</evidence>
<dbReference type="PROSITE" id="PS00108">
    <property type="entry name" value="PROTEIN_KINASE_ST"/>
    <property type="match status" value="1"/>
</dbReference>
<feature type="compositionally biased region" description="Low complexity" evidence="19">
    <location>
        <begin position="317"/>
        <end position="354"/>
    </location>
</feature>
<feature type="region of interest" description="Disordered" evidence="19">
    <location>
        <begin position="520"/>
        <end position="617"/>
    </location>
</feature>
<comment type="similarity">
    <text evidence="2">Belongs to the protein kinase superfamily. CMGC Ser/Thr protein kinase family. CDC2/CDKX subfamily.</text>
</comment>
<dbReference type="CDD" id="cd07864">
    <property type="entry name" value="STKc_CDK12"/>
    <property type="match status" value="1"/>
</dbReference>
<feature type="region of interest" description="Disordered" evidence="19">
    <location>
        <begin position="1345"/>
        <end position="1385"/>
    </location>
</feature>
<comment type="catalytic activity">
    <reaction evidence="16">
        <text>L-seryl-[protein] + ATP = O-phospho-L-seryl-[protein] + ADP + H(+)</text>
        <dbReference type="Rhea" id="RHEA:17989"/>
        <dbReference type="Rhea" id="RHEA-COMP:9863"/>
        <dbReference type="Rhea" id="RHEA-COMP:11604"/>
        <dbReference type="ChEBI" id="CHEBI:15378"/>
        <dbReference type="ChEBI" id="CHEBI:29999"/>
        <dbReference type="ChEBI" id="CHEBI:30616"/>
        <dbReference type="ChEBI" id="CHEBI:83421"/>
        <dbReference type="ChEBI" id="CHEBI:456216"/>
        <dbReference type="EC" id="2.7.11.22"/>
    </reaction>
</comment>
<keyword evidence="7" id="KW-0808">Transferase</keyword>
<protein>
    <recommendedName>
        <fullName evidence="13">Cyclin-dependent kinase 12</fullName>
        <ecNumber evidence="4">2.7.11.22</ecNumber>
        <ecNumber evidence="3">2.7.11.23</ecNumber>
    </recommendedName>
    <alternativeName>
        <fullName evidence="14">Cell division protein kinase 12</fullName>
    </alternativeName>
</protein>
<feature type="compositionally biased region" description="Pro residues" evidence="19">
    <location>
        <begin position="543"/>
        <end position="571"/>
    </location>
</feature>
<evidence type="ECO:0000256" key="1">
    <source>
        <dbReference type="ARBA" id="ARBA00004324"/>
    </source>
</evidence>
<dbReference type="InterPro" id="IPR008271">
    <property type="entry name" value="Ser/Thr_kinase_AS"/>
</dbReference>
<feature type="compositionally biased region" description="Low complexity" evidence="19">
    <location>
        <begin position="268"/>
        <end position="278"/>
    </location>
</feature>
<evidence type="ECO:0000256" key="3">
    <source>
        <dbReference type="ARBA" id="ARBA00012409"/>
    </source>
</evidence>
<evidence type="ECO:0000313" key="21">
    <source>
        <dbReference type="Proteomes" id="UP001652622"/>
    </source>
</evidence>
<dbReference type="FunCoup" id="A0A6P9BNX0">
    <property type="interactions" value="635"/>
</dbReference>
<evidence type="ECO:0000256" key="16">
    <source>
        <dbReference type="ARBA" id="ARBA00048367"/>
    </source>
</evidence>
<evidence type="ECO:0000256" key="4">
    <source>
        <dbReference type="ARBA" id="ARBA00012425"/>
    </source>
</evidence>
<feature type="compositionally biased region" description="Acidic residues" evidence="19">
    <location>
        <begin position="72"/>
        <end position="84"/>
    </location>
</feature>
<dbReference type="GO" id="GO:0032968">
    <property type="term" value="P:positive regulation of transcription elongation by RNA polymerase II"/>
    <property type="evidence" value="ECO:0007669"/>
    <property type="project" value="TreeGrafter"/>
</dbReference>
<feature type="compositionally biased region" description="Basic residues" evidence="19">
    <location>
        <begin position="200"/>
        <end position="209"/>
    </location>
</feature>
<evidence type="ECO:0000256" key="12">
    <source>
        <dbReference type="ARBA" id="ARBA00023242"/>
    </source>
</evidence>
<dbReference type="GeneID" id="117664679"/>
<evidence type="ECO:0000256" key="9">
    <source>
        <dbReference type="ARBA" id="ARBA00022777"/>
    </source>
</evidence>
<feature type="compositionally biased region" description="Basic and acidic residues" evidence="19">
    <location>
        <begin position="655"/>
        <end position="667"/>
    </location>
</feature>
<gene>
    <name evidence="22" type="primary">CDK12</name>
</gene>
<evidence type="ECO:0000259" key="20">
    <source>
        <dbReference type="PROSITE" id="PS50011"/>
    </source>
</evidence>
<dbReference type="PROSITE" id="PS50011">
    <property type="entry name" value="PROTEIN_KINASE_DOM"/>
    <property type="match status" value="1"/>
</dbReference>
<dbReference type="GO" id="GO:0006397">
    <property type="term" value="P:mRNA processing"/>
    <property type="evidence" value="ECO:0007669"/>
    <property type="project" value="UniProtKB-KW"/>
</dbReference>
<evidence type="ECO:0000256" key="15">
    <source>
        <dbReference type="ARBA" id="ARBA00047811"/>
    </source>
</evidence>
<keyword evidence="11" id="KW-0508">mRNA splicing</keyword>
<feature type="compositionally biased region" description="Polar residues" evidence="19">
    <location>
        <begin position="1361"/>
        <end position="1375"/>
    </location>
</feature>
<sequence length="1518" mass="168919">MPNPERHGGKKDTGGGGSLHQDAVSSSGSSNSRERHRLSKHKRHRSRHSKDSPLGSQEGGAPLGSMIKPLVEYDDISSDSDTFSDEAVLKLERRENDERKGTSDRSDRLHRHRHHQHRRVRELIKSKLGDKEKRMDRNQESSGKLSSSKDRLSGTSKRLHEENDDHSSKSFKSSSKESRSAKLHKEKSRKEREAKSGHKDHSKSHRKRDAPKSYKSLDSPKRKSRSPHRKWSDSPKQDDSPSGASYSQDYDNSPPRSHTSSNYDSYKKSPSVSSRRPSVSPPYKEPAAYQSSMRSPSPYGKRQRSVSPYSRRRSSSYERGSGSYSGRSPSPFNRRRSSSPFVSKRSLSRSPVSRKPMKSRSRSPTYSRHSSSHNKKQRTGSRSRHSSISPARLPLTSSLGAELSRKKKERAAAAAAAAKIDVKEIKDSSSLVSRKENNLAEVKESIMDVRKVKMAKPEKCPHDLVTVNTPQHNAEMKTTPEPVKTKTVENSEKKRLALVKDSKTVGTKNIKLVIAKEEIVTPKQIETSEQEAQPPLPSVKSLPPLPTSSPPPQIPPPLPPLPPLPIVPPLPSAQSSTIHSPALVPPPFSTLSKTTLTSQANSQSTMQSSSKGHGSVTIAVPHLKTSTLPPLPLPPILPGEDELESPKEIVPLKSVKKEKEQRPRHLLTDLPLPPELLGGDPSPPESPEPKAATPPQQSLRKRPKICCPRYGERRQTESDWGKRCVDKFDIIGIIGEGTYGQVYKAKDKDTGELVALKKVRLDNEKEGFPITAIREIKILRQLIHRSVVNMKEIVTDKQDALDFKKDKGAFYLVFEYMDHDLMGLLESGLVHFSEDHIKSFMKQLMEGLDYCHKKNFLHRDIKCSNILLNNSGQIKLADFGLARLYSSEESRPYTNKVITLWYRPPELLLGEERYTPAIDVWSCGCILGELFTKKPIFQANLELSQLELISRLCGSPCPAAWPDVIKLPYFNTMKPKKQYRRRLREEFSFIPSAALDLLDHMLTLDPNKRCTAEQALQSDFLKDVDISKMDPPDLPRWQDCHELWSKKRRRQRQSGIAVEEPPLAKVSRKDTASVISTEANKNHSSPVPPQPAQIKTQPGAGDTFASNMKAKFQMCRGFQIERCFHRFSSASRHTIHPDMSGLGDITQQLNQSELAVLLNLLQSQTDLSVPQMAQLLNIHSNPEMQQQLEALNQSINALNEATTTQQVQDSQKVPEEETAVEEPGRLSEEQPTPEAAGTQGDMQSVLAVLLSQLIKTQEPATNTEQNSSDKNSDLRGPRKTPTLPQEETAACPHILPPEKRPPEPPGPSPLPPPNLAEENNSNAAQELNPAMTAALLQLLSQQEAGLLSHQKQEPQVGKPSSEYTKSQTSSRTYSTDGPEGCNFDVDERNSIQTLTETSSPTAGKSRTFLGSTSHIREPSSYQSTGSVQFPGDQDLRFTRVPLAIHSAVGQSFIKTEGSNNTLVHSEANIHNYNEVGETNSSDTGTSHTWGNPVQSTAYGKAFRGQNRVPPRGGRGEPY</sequence>
<keyword evidence="8 18" id="KW-0547">Nucleotide-binding</keyword>
<dbReference type="InterPro" id="IPR017441">
    <property type="entry name" value="Protein_kinase_ATP_BS"/>
</dbReference>
<keyword evidence="12" id="KW-0539">Nucleus</keyword>
<feature type="region of interest" description="Disordered" evidence="19">
    <location>
        <begin position="1078"/>
        <end position="1100"/>
    </location>
</feature>
<dbReference type="CTD" id="51755"/>
<keyword evidence="5" id="KW-0723">Serine/threonine-protein kinase</keyword>
<comment type="subcellular location">
    <subcellularLocation>
        <location evidence="1">Nucleus speckle</location>
    </subcellularLocation>
</comment>
<feature type="compositionally biased region" description="Polar residues" evidence="19">
    <location>
        <begin position="1256"/>
        <end position="1269"/>
    </location>
</feature>
<dbReference type="GO" id="GO:0030332">
    <property type="term" value="F:cyclin binding"/>
    <property type="evidence" value="ECO:0007669"/>
    <property type="project" value="TreeGrafter"/>
</dbReference>